<comment type="caution">
    <text evidence="1">The sequence shown here is derived from an EMBL/GenBank/DDBJ whole genome shotgun (WGS) entry which is preliminary data.</text>
</comment>
<accession>A0A323TDG9</accession>
<gene>
    <name evidence="1" type="ORF">CR194_13585</name>
</gene>
<organism evidence="1 2">
    <name type="scientific">Salipaludibacillus keqinensis</name>
    <dbReference type="NCBI Taxonomy" id="2045207"/>
    <lineage>
        <taxon>Bacteria</taxon>
        <taxon>Bacillati</taxon>
        <taxon>Bacillota</taxon>
        <taxon>Bacilli</taxon>
        <taxon>Bacillales</taxon>
        <taxon>Bacillaceae</taxon>
    </lineage>
</organism>
<evidence type="ECO:0000313" key="2">
    <source>
        <dbReference type="Proteomes" id="UP000248214"/>
    </source>
</evidence>
<proteinExistence type="predicted"/>
<dbReference type="AlphaFoldDB" id="A0A323TDG9"/>
<evidence type="ECO:0000313" key="1">
    <source>
        <dbReference type="EMBL" id="PYZ92686.1"/>
    </source>
</evidence>
<dbReference type="EMBL" id="PDOD01000003">
    <property type="protein sequence ID" value="PYZ92686.1"/>
    <property type="molecule type" value="Genomic_DNA"/>
</dbReference>
<sequence length="67" mass="8004">MQYLSKGHYKELEQTAIEVLRRLSQFIDINTVFVARNDKKQVEISHSFNRDYILIEEGFQIDYGDSY</sequence>
<keyword evidence="2" id="KW-1185">Reference proteome</keyword>
<dbReference type="OrthoDB" id="2935842at2"/>
<dbReference type="Proteomes" id="UP000248214">
    <property type="component" value="Unassembled WGS sequence"/>
</dbReference>
<reference evidence="1 2" key="1">
    <citation type="submission" date="2017-10" db="EMBL/GenBank/DDBJ databases">
        <title>Bacillus sp. nov., a halophilic bacterium isolated from a Keqin Lake.</title>
        <authorList>
            <person name="Wang H."/>
        </authorList>
    </citation>
    <scope>NUCLEOTIDE SEQUENCE [LARGE SCALE GENOMIC DNA]</scope>
    <source>
        <strain evidence="1 2">KQ-12</strain>
    </source>
</reference>
<dbReference type="RefSeq" id="WP_110610235.1">
    <property type="nucleotide sequence ID" value="NZ_PDOD01000003.1"/>
</dbReference>
<protein>
    <submittedName>
        <fullName evidence="1">Uncharacterized protein</fullName>
    </submittedName>
</protein>
<name>A0A323TDG9_9BACI</name>